<organism evidence="2">
    <name type="scientific">Tuwongella immobilis</name>
    <dbReference type="NCBI Taxonomy" id="692036"/>
    <lineage>
        <taxon>Bacteria</taxon>
        <taxon>Pseudomonadati</taxon>
        <taxon>Planctomycetota</taxon>
        <taxon>Planctomycetia</taxon>
        <taxon>Gemmatales</taxon>
        <taxon>Gemmataceae</taxon>
        <taxon>Tuwongella</taxon>
    </lineage>
</organism>
<keyword evidence="3" id="KW-1185">Reference proteome</keyword>
<keyword evidence="1" id="KW-1133">Transmembrane helix</keyword>
<feature type="transmembrane region" description="Helical" evidence="1">
    <location>
        <begin position="47"/>
        <end position="70"/>
    </location>
</feature>
<dbReference type="AlphaFoldDB" id="A0A6C2YIY3"/>
<name>A0A6C2YIY3_9BACT</name>
<dbReference type="InParanoid" id="A0A6C2YIY3"/>
<accession>A0A6C2YIY3</accession>
<reference evidence="2" key="1">
    <citation type="submission" date="2019-04" db="EMBL/GenBank/DDBJ databases">
        <authorList>
            <consortium name="Science for Life Laboratories"/>
        </authorList>
    </citation>
    <scope>NUCLEOTIDE SEQUENCE</scope>
    <source>
        <strain evidence="2">MBLW1</strain>
    </source>
</reference>
<dbReference type="KEGG" id="tim:GMBLW1_24520"/>
<feature type="transmembrane region" description="Helical" evidence="1">
    <location>
        <begin position="82"/>
        <end position="104"/>
    </location>
</feature>
<dbReference type="EMBL" id="LR586016">
    <property type="protein sequence ID" value="VIP01508.1"/>
    <property type="molecule type" value="Genomic_DNA"/>
</dbReference>
<sequence length="195" mass="20668">MDSVYLFCVVIGGVVLLLQTGLLLLGLGDDHGHLSHSTDSGDTPSDWWWSLLSVRTLTAGATFFGLGGMLARGAEIAGDRAVLIALACGGAAMYAVNALVQWLLSFQADHTVSLNETIGCQADIYLRIPPNRTGRGKVMLTVRNRTLELDAMTEHGVLLPTGGKAIVLSVEPGETLLVGPVESESQTNQETLTHV</sequence>
<dbReference type="InterPro" id="IPR012340">
    <property type="entry name" value="NA-bd_OB-fold"/>
</dbReference>
<dbReference type="RefSeq" id="WP_162656704.1">
    <property type="nucleotide sequence ID" value="NZ_LR593887.1"/>
</dbReference>
<gene>
    <name evidence="2" type="ORF">GMBLW1_24520</name>
</gene>
<dbReference type="Proteomes" id="UP000464378">
    <property type="component" value="Chromosome"/>
</dbReference>
<feature type="transmembrane region" description="Helical" evidence="1">
    <location>
        <begin position="5"/>
        <end position="27"/>
    </location>
</feature>
<evidence type="ECO:0000313" key="2">
    <source>
        <dbReference type="EMBL" id="VIP01508.1"/>
    </source>
</evidence>
<proteinExistence type="predicted"/>
<keyword evidence="1" id="KW-0812">Transmembrane</keyword>
<dbReference type="Gene3D" id="2.40.50.140">
    <property type="entry name" value="Nucleic acid-binding proteins"/>
    <property type="match status" value="1"/>
</dbReference>
<evidence type="ECO:0000256" key="1">
    <source>
        <dbReference type="SAM" id="Phobius"/>
    </source>
</evidence>
<dbReference type="EMBL" id="LR593887">
    <property type="protein sequence ID" value="VTR98616.1"/>
    <property type="molecule type" value="Genomic_DNA"/>
</dbReference>
<evidence type="ECO:0000313" key="3">
    <source>
        <dbReference type="Proteomes" id="UP000464378"/>
    </source>
</evidence>
<evidence type="ECO:0008006" key="4">
    <source>
        <dbReference type="Google" id="ProtNLM"/>
    </source>
</evidence>
<keyword evidence="1" id="KW-0472">Membrane</keyword>
<protein>
    <recommendedName>
        <fullName evidence="4">NfeD-like C-terminal domain-containing protein</fullName>
    </recommendedName>
</protein>